<feature type="repeat" description="WD" evidence="3">
    <location>
        <begin position="212"/>
        <end position="253"/>
    </location>
</feature>
<evidence type="ECO:0000256" key="1">
    <source>
        <dbReference type="ARBA" id="ARBA00022574"/>
    </source>
</evidence>
<dbReference type="FunFam" id="2.130.10.10:FF:000411">
    <property type="entry name" value="U4/U6 small nuclear ribonucleoprotein Prp4"/>
    <property type="match status" value="1"/>
</dbReference>
<dbReference type="Gene3D" id="2.130.10.10">
    <property type="entry name" value="YVTN repeat-like/Quinoprotein amine dehydrogenase"/>
    <property type="match status" value="2"/>
</dbReference>
<dbReference type="InterPro" id="IPR036322">
    <property type="entry name" value="WD40_repeat_dom_sf"/>
</dbReference>
<name>A0A4D9DB72_9STRA</name>
<protein>
    <recommendedName>
        <fullName evidence="5">Pre-mRNA processing factor 4 (PRP4)-like domain-containing protein</fullName>
    </recommendedName>
</protein>
<feature type="domain" description="Pre-mRNA processing factor 4 (PRP4)-like" evidence="5">
    <location>
        <begin position="91"/>
        <end position="142"/>
    </location>
</feature>
<dbReference type="Pfam" id="PF00400">
    <property type="entry name" value="WD40"/>
    <property type="match status" value="4"/>
</dbReference>
<organism evidence="6 7">
    <name type="scientific">Nannochloropsis salina CCMP1776</name>
    <dbReference type="NCBI Taxonomy" id="1027361"/>
    <lineage>
        <taxon>Eukaryota</taxon>
        <taxon>Sar</taxon>
        <taxon>Stramenopiles</taxon>
        <taxon>Ochrophyta</taxon>
        <taxon>Eustigmatophyceae</taxon>
        <taxon>Eustigmatales</taxon>
        <taxon>Monodopsidaceae</taxon>
        <taxon>Microchloropsis</taxon>
        <taxon>Microchloropsis salina</taxon>
    </lineage>
</organism>
<dbReference type="Proteomes" id="UP000355283">
    <property type="component" value="Unassembled WGS sequence"/>
</dbReference>
<reference evidence="6 7" key="1">
    <citation type="submission" date="2019-01" db="EMBL/GenBank/DDBJ databases">
        <title>Nuclear Genome Assembly of the Microalgal Biofuel strain Nannochloropsis salina CCMP1776.</title>
        <authorList>
            <person name="Hovde B."/>
        </authorList>
    </citation>
    <scope>NUCLEOTIDE SEQUENCE [LARGE SCALE GENOMIC DNA]</scope>
    <source>
        <strain evidence="6 7">CCMP1776</strain>
    </source>
</reference>
<gene>
    <name evidence="6" type="ORF">NSK_001783</name>
</gene>
<dbReference type="PROSITE" id="PS00678">
    <property type="entry name" value="WD_REPEATS_1"/>
    <property type="match status" value="1"/>
</dbReference>
<dbReference type="InterPro" id="IPR001680">
    <property type="entry name" value="WD40_rpt"/>
</dbReference>
<dbReference type="InterPro" id="IPR015943">
    <property type="entry name" value="WD40/YVTN_repeat-like_dom_sf"/>
</dbReference>
<dbReference type="InterPro" id="IPR020472">
    <property type="entry name" value="WD40_PAC1"/>
</dbReference>
<dbReference type="InterPro" id="IPR014906">
    <property type="entry name" value="PRP4-like"/>
</dbReference>
<feature type="repeat" description="WD" evidence="3">
    <location>
        <begin position="339"/>
        <end position="370"/>
    </location>
</feature>
<dbReference type="GO" id="GO:0017070">
    <property type="term" value="F:U6 snRNA binding"/>
    <property type="evidence" value="ECO:0007669"/>
    <property type="project" value="TreeGrafter"/>
</dbReference>
<feature type="repeat" description="WD" evidence="3">
    <location>
        <begin position="170"/>
        <end position="211"/>
    </location>
</feature>
<accession>A0A4D9DB72</accession>
<dbReference type="PROSITE" id="PS50082">
    <property type="entry name" value="WD_REPEATS_2"/>
    <property type="match status" value="5"/>
</dbReference>
<proteinExistence type="predicted"/>
<evidence type="ECO:0000256" key="2">
    <source>
        <dbReference type="ARBA" id="ARBA00022737"/>
    </source>
</evidence>
<dbReference type="GO" id="GO:0000398">
    <property type="term" value="P:mRNA splicing, via spliceosome"/>
    <property type="evidence" value="ECO:0007669"/>
    <property type="project" value="TreeGrafter"/>
</dbReference>
<dbReference type="SUPFAM" id="SSF158230">
    <property type="entry name" value="PRP4-like"/>
    <property type="match status" value="1"/>
</dbReference>
<dbReference type="SMART" id="SM00320">
    <property type="entry name" value="WD40"/>
    <property type="match status" value="5"/>
</dbReference>
<dbReference type="PROSITE" id="PS50294">
    <property type="entry name" value="WD_REPEATS_REGION"/>
    <property type="match status" value="4"/>
</dbReference>
<dbReference type="PRINTS" id="PR00320">
    <property type="entry name" value="GPROTEINBRPT"/>
</dbReference>
<feature type="repeat" description="WD" evidence="3">
    <location>
        <begin position="296"/>
        <end position="338"/>
    </location>
</feature>
<evidence type="ECO:0000256" key="4">
    <source>
        <dbReference type="SAM" id="MobiDB-lite"/>
    </source>
</evidence>
<dbReference type="AlphaFoldDB" id="A0A4D9DB72"/>
<dbReference type="EMBL" id="SDOX01000007">
    <property type="protein sequence ID" value="TFJ86695.1"/>
    <property type="molecule type" value="Genomic_DNA"/>
</dbReference>
<dbReference type="CDD" id="cd00200">
    <property type="entry name" value="WD40"/>
    <property type="match status" value="1"/>
</dbReference>
<keyword evidence="2" id="KW-0677">Repeat</keyword>
<evidence type="ECO:0000256" key="3">
    <source>
        <dbReference type="PROSITE-ProRule" id="PRU00221"/>
    </source>
</evidence>
<feature type="region of interest" description="Disordered" evidence="4">
    <location>
        <begin position="129"/>
        <end position="153"/>
    </location>
</feature>
<dbReference type="SUPFAM" id="SSF50978">
    <property type="entry name" value="WD40 repeat-like"/>
    <property type="match status" value="1"/>
</dbReference>
<evidence type="ECO:0000313" key="7">
    <source>
        <dbReference type="Proteomes" id="UP000355283"/>
    </source>
</evidence>
<dbReference type="PANTHER" id="PTHR19846">
    <property type="entry name" value="WD40 REPEAT PROTEIN"/>
    <property type="match status" value="1"/>
</dbReference>
<sequence>MAGQEKQHIHYGSLEEKEKVRLEGTEIGNSLASGSTAIQAAVRAGNINVAEAGSTEVMELTGTSKEAQGRQAMLLRKLEAEKRKRSLVVPTKPSEVIDMLRDHGQPITLFGEAAADRRERLREYLAMVGREGGGGRDGGEDGGGNTGKGQNRLWVFPPDGDKEGRTLQSYTGHAARLSACAFHPCGRYLGTTSWDYTWRLWDVESGQELLLQDGHYKETHAIAFQGDGALVVTGDYAGIGHVWDLRSGKSIYQLHGHTEKVLCADWSPSGYQIATGSSENVVKIWDVRRRQNIYTLPAHSALVAAVKYAPDDGEFLATASFDGKAKVWGMRDFRLLRTLEGHEGRVVGVDWTPDGRRLVSCSHDRTFKVWADSKEF</sequence>
<dbReference type="GO" id="GO:0046540">
    <property type="term" value="C:U4/U6 x U5 tri-snRNP complex"/>
    <property type="evidence" value="ECO:0007669"/>
    <property type="project" value="TreeGrafter"/>
</dbReference>
<keyword evidence="7" id="KW-1185">Reference proteome</keyword>
<dbReference type="PANTHER" id="PTHR19846:SF0">
    <property type="entry name" value="PRE-MRNA PROCESSING FACTOR 4"/>
    <property type="match status" value="1"/>
</dbReference>
<dbReference type="Gene3D" id="4.10.280.110">
    <property type="entry name" value="Pre-mRNA processing factor 4 domain"/>
    <property type="match status" value="1"/>
</dbReference>
<keyword evidence="1 3" id="KW-0853">WD repeat</keyword>
<dbReference type="GO" id="GO:0030621">
    <property type="term" value="F:U4 snRNA binding"/>
    <property type="evidence" value="ECO:0007669"/>
    <property type="project" value="TreeGrafter"/>
</dbReference>
<dbReference type="InterPro" id="IPR019775">
    <property type="entry name" value="WD40_repeat_CS"/>
</dbReference>
<evidence type="ECO:0000259" key="5">
    <source>
        <dbReference type="SMART" id="SM00500"/>
    </source>
</evidence>
<feature type="repeat" description="WD" evidence="3">
    <location>
        <begin position="254"/>
        <end position="295"/>
    </location>
</feature>
<evidence type="ECO:0000313" key="6">
    <source>
        <dbReference type="EMBL" id="TFJ86695.1"/>
    </source>
</evidence>
<comment type="caution">
    <text evidence="6">The sequence shown here is derived from an EMBL/GenBank/DDBJ whole genome shotgun (WGS) entry which is preliminary data.</text>
</comment>
<dbReference type="Pfam" id="PF08799">
    <property type="entry name" value="PRP4"/>
    <property type="match status" value="1"/>
</dbReference>
<dbReference type="InterPro" id="IPR036285">
    <property type="entry name" value="PRP4-like_sf"/>
</dbReference>
<dbReference type="SMART" id="SM00500">
    <property type="entry name" value="SFM"/>
    <property type="match status" value="1"/>
</dbReference>
<dbReference type="OrthoDB" id="204684at2759"/>